<feature type="domain" description="ABC3 transporter permease C-terminal" evidence="7">
    <location>
        <begin position="282"/>
        <end position="398"/>
    </location>
</feature>
<gene>
    <name evidence="9" type="ORF">FEN17_16185</name>
</gene>
<dbReference type="Proteomes" id="UP000306402">
    <property type="component" value="Unassembled WGS sequence"/>
</dbReference>
<comment type="caution">
    <text evidence="9">The sequence shown here is derived from an EMBL/GenBank/DDBJ whole genome shotgun (WGS) entry which is preliminary data.</text>
</comment>
<feature type="transmembrane region" description="Helical" evidence="6">
    <location>
        <begin position="414"/>
        <end position="438"/>
    </location>
</feature>
<dbReference type="PANTHER" id="PTHR30572:SF18">
    <property type="entry name" value="ABC-TYPE MACROLIDE FAMILY EXPORT SYSTEM PERMEASE COMPONENT 2"/>
    <property type="match status" value="1"/>
</dbReference>
<evidence type="ECO:0000256" key="3">
    <source>
        <dbReference type="ARBA" id="ARBA00022692"/>
    </source>
</evidence>
<dbReference type="OrthoDB" id="5933722at2"/>
<feature type="domain" description="MacB-like periplasmic core" evidence="8">
    <location>
        <begin position="20"/>
        <end position="237"/>
    </location>
</feature>
<dbReference type="Pfam" id="PF12704">
    <property type="entry name" value="MacB_PCD"/>
    <property type="match status" value="1"/>
</dbReference>
<dbReference type="InterPro" id="IPR003838">
    <property type="entry name" value="ABC3_permease_C"/>
</dbReference>
<evidence type="ECO:0000256" key="6">
    <source>
        <dbReference type="SAM" id="Phobius"/>
    </source>
</evidence>
<dbReference type="GO" id="GO:0022857">
    <property type="term" value="F:transmembrane transporter activity"/>
    <property type="evidence" value="ECO:0007669"/>
    <property type="project" value="TreeGrafter"/>
</dbReference>
<accession>A0A5R9KXV8</accession>
<evidence type="ECO:0000259" key="7">
    <source>
        <dbReference type="Pfam" id="PF02687"/>
    </source>
</evidence>
<sequence length="787" mass="88368">MFKNYLKIAWRNLLKNKTFSFINILGLALGMSCSLLIMLWVQDEMKMDRFHANDARLYSVMENQHYSGVINTYAATPGILAENIVKDIPEIEMASQVLWEESPVFRVGNVFDNEKGRYVQGDFLTMTSFDLLQGDKKTALRRPDGVVISQKLAEKYFRGQDPMGKTIRLDNKDDVIVTGILKEPSRYSSMKFDFLMSYDRWQKVNDWSKDWGNNGPRCMVLLAGNTTVEKVNAKIKDYIKTKNKGSNVDLFLVNYGQSYLYSNYEAGKLNGGRIEYVQMFTIVAVFILIIACINFMNLATARSVKRAKEVGLRKVVGAFRTSLIGQFLGESVLITFLALLFALLIVLALTPAFNTLTEKQLTLDFTDPFLVICLLALTTITGIVAGSYPALFMSSLNPVTILKGALKFKPSATYFRQGLVVFQFGLSILLILAMIVVYRQIEFIQNKNLGFSKENLLYISDIKEKGMAKNFETFRQALLNEPGIKSVSSSQASPLEYGSSTMGVRWPGKDTTQELLFTVNPAGYGFIKTMGIKLLDGRDFDPSFGTDSLNYLVNEVAAKKMGYKDPVGKELTMWGKKGKIIGLMKDFHTGSLHVAIEPLIVNLQDPKAVWGQALIRTEAGQTTRAIANLEKVYRQFNPGMPFKYHFADEEFGNQYKAENVVSKLSNYFAFLAIFISCLGLFGLAAFTAEQRTKEIGVRKVLGATVSNLVGMLSADFLKLVLIASLISFPVAWYFLKNWLEKYAYRIDLEWWYFAVAGIAALAIALFTVSFQAIKAALMNPIRSLKSE</sequence>
<dbReference type="PANTHER" id="PTHR30572">
    <property type="entry name" value="MEMBRANE COMPONENT OF TRANSPORTER-RELATED"/>
    <property type="match status" value="1"/>
</dbReference>
<dbReference type="Pfam" id="PF02687">
    <property type="entry name" value="FtsX"/>
    <property type="match status" value="2"/>
</dbReference>
<keyword evidence="5 6" id="KW-0472">Membrane</keyword>
<name>A0A5R9KXV8_9BACT</name>
<feature type="transmembrane region" description="Helical" evidence="6">
    <location>
        <begin position="667"/>
        <end position="688"/>
    </location>
</feature>
<evidence type="ECO:0000259" key="8">
    <source>
        <dbReference type="Pfam" id="PF12704"/>
    </source>
</evidence>
<proteinExistence type="predicted"/>
<keyword evidence="3 6" id="KW-0812">Transmembrane</keyword>
<protein>
    <submittedName>
        <fullName evidence="9">FtsX-like permease family protein</fullName>
    </submittedName>
</protein>
<keyword evidence="10" id="KW-1185">Reference proteome</keyword>
<feature type="transmembrane region" description="Helical" evidence="6">
    <location>
        <begin position="750"/>
        <end position="773"/>
    </location>
</feature>
<evidence type="ECO:0000256" key="4">
    <source>
        <dbReference type="ARBA" id="ARBA00022989"/>
    </source>
</evidence>
<feature type="transmembrane region" description="Helical" evidence="6">
    <location>
        <begin position="369"/>
        <end position="393"/>
    </location>
</feature>
<keyword evidence="2" id="KW-1003">Cell membrane</keyword>
<feature type="transmembrane region" description="Helical" evidence="6">
    <location>
        <begin position="276"/>
        <end position="298"/>
    </location>
</feature>
<dbReference type="InterPro" id="IPR025857">
    <property type="entry name" value="MacB_PCD"/>
</dbReference>
<dbReference type="GO" id="GO:0005886">
    <property type="term" value="C:plasma membrane"/>
    <property type="evidence" value="ECO:0007669"/>
    <property type="project" value="UniProtKB-SubCell"/>
</dbReference>
<dbReference type="EMBL" id="VCEJ01000004">
    <property type="protein sequence ID" value="TLV01001.1"/>
    <property type="molecule type" value="Genomic_DNA"/>
</dbReference>
<evidence type="ECO:0000313" key="10">
    <source>
        <dbReference type="Proteomes" id="UP000306402"/>
    </source>
</evidence>
<evidence type="ECO:0000256" key="2">
    <source>
        <dbReference type="ARBA" id="ARBA00022475"/>
    </source>
</evidence>
<dbReference type="PROSITE" id="PS51257">
    <property type="entry name" value="PROKAR_LIPOPROTEIN"/>
    <property type="match status" value="1"/>
</dbReference>
<feature type="domain" description="ABC3 transporter permease C-terminal" evidence="7">
    <location>
        <begin position="668"/>
        <end position="780"/>
    </location>
</feature>
<feature type="transmembrane region" description="Helical" evidence="6">
    <location>
        <begin position="716"/>
        <end position="735"/>
    </location>
</feature>
<keyword evidence="4 6" id="KW-1133">Transmembrane helix</keyword>
<evidence type="ECO:0000256" key="1">
    <source>
        <dbReference type="ARBA" id="ARBA00004651"/>
    </source>
</evidence>
<feature type="transmembrane region" description="Helical" evidence="6">
    <location>
        <begin position="21"/>
        <end position="41"/>
    </location>
</feature>
<organism evidence="9 10">
    <name type="scientific">Dyadobacter luticola</name>
    <dbReference type="NCBI Taxonomy" id="1979387"/>
    <lineage>
        <taxon>Bacteria</taxon>
        <taxon>Pseudomonadati</taxon>
        <taxon>Bacteroidota</taxon>
        <taxon>Cytophagia</taxon>
        <taxon>Cytophagales</taxon>
        <taxon>Spirosomataceae</taxon>
        <taxon>Dyadobacter</taxon>
    </lineage>
</organism>
<dbReference type="AlphaFoldDB" id="A0A5R9KXV8"/>
<dbReference type="RefSeq" id="WP_138366373.1">
    <property type="nucleotide sequence ID" value="NZ_VCEJ01000004.1"/>
</dbReference>
<reference evidence="9 10" key="1">
    <citation type="submission" date="2019-05" db="EMBL/GenBank/DDBJ databases">
        <authorList>
            <person name="Qu J.-H."/>
        </authorList>
    </citation>
    <scope>NUCLEOTIDE SEQUENCE [LARGE SCALE GENOMIC DNA]</scope>
    <source>
        <strain evidence="9 10">T17</strain>
    </source>
</reference>
<comment type="subcellular location">
    <subcellularLocation>
        <location evidence="1">Cell membrane</location>
        <topology evidence="1">Multi-pass membrane protein</topology>
    </subcellularLocation>
</comment>
<evidence type="ECO:0000256" key="5">
    <source>
        <dbReference type="ARBA" id="ARBA00023136"/>
    </source>
</evidence>
<feature type="transmembrane region" description="Helical" evidence="6">
    <location>
        <begin position="327"/>
        <end position="349"/>
    </location>
</feature>
<dbReference type="InterPro" id="IPR050250">
    <property type="entry name" value="Macrolide_Exporter_MacB"/>
</dbReference>
<evidence type="ECO:0000313" key="9">
    <source>
        <dbReference type="EMBL" id="TLV01001.1"/>
    </source>
</evidence>